<dbReference type="InterPro" id="IPR036412">
    <property type="entry name" value="HAD-like_sf"/>
</dbReference>
<dbReference type="InterPro" id="IPR027256">
    <property type="entry name" value="P-typ_ATPase_IB"/>
</dbReference>
<dbReference type="PRINTS" id="PR00120">
    <property type="entry name" value="HATPASE"/>
</dbReference>
<keyword evidence="14" id="KW-1185">Reference proteome</keyword>
<name>A0ABP0U2L2_9BRYO</name>
<comment type="subcellular location">
    <subcellularLocation>
        <location evidence="1">Membrane</location>
        <topology evidence="1">Multi-pass membrane protein</topology>
    </subcellularLocation>
</comment>
<feature type="region of interest" description="Disordered" evidence="11">
    <location>
        <begin position="173"/>
        <end position="213"/>
    </location>
</feature>
<feature type="transmembrane region" description="Helical" evidence="10">
    <location>
        <begin position="332"/>
        <end position="351"/>
    </location>
</feature>
<dbReference type="EMBL" id="OZ019910">
    <property type="protein sequence ID" value="CAK9211085.1"/>
    <property type="molecule type" value="Genomic_DNA"/>
</dbReference>
<dbReference type="Pfam" id="PF00403">
    <property type="entry name" value="HMA"/>
    <property type="match status" value="1"/>
</dbReference>
<dbReference type="PROSITE" id="PS50846">
    <property type="entry name" value="HMA_2"/>
    <property type="match status" value="1"/>
</dbReference>
<evidence type="ECO:0000256" key="7">
    <source>
        <dbReference type="ARBA" id="ARBA00022967"/>
    </source>
</evidence>
<evidence type="ECO:0000256" key="10">
    <source>
        <dbReference type="RuleBase" id="RU362081"/>
    </source>
</evidence>
<keyword evidence="7" id="KW-1278">Translocase</keyword>
<dbReference type="InterPro" id="IPR006121">
    <property type="entry name" value="HMA_dom"/>
</dbReference>
<feature type="transmembrane region" description="Helical" evidence="10">
    <location>
        <begin position="357"/>
        <end position="377"/>
    </location>
</feature>
<keyword evidence="6 10" id="KW-0067">ATP-binding</keyword>
<gene>
    <name evidence="13" type="ORF">CSSPTR1EN2_LOCUS10483</name>
</gene>
<feature type="transmembrane region" description="Helical" evidence="10">
    <location>
        <begin position="588"/>
        <end position="611"/>
    </location>
</feature>
<accession>A0ABP0U2L2</accession>
<dbReference type="InterPro" id="IPR036163">
    <property type="entry name" value="HMA_dom_sf"/>
</dbReference>
<dbReference type="InterPro" id="IPR023299">
    <property type="entry name" value="ATPase_P-typ_cyto_dom_N"/>
</dbReference>
<dbReference type="Gene3D" id="2.70.150.10">
    <property type="entry name" value="Calcium-transporting ATPase, cytoplasmic transduction domain A"/>
    <property type="match status" value="1"/>
</dbReference>
<feature type="transmembrane region" description="Helical" evidence="10">
    <location>
        <begin position="631"/>
        <end position="654"/>
    </location>
</feature>
<dbReference type="Pfam" id="PF00702">
    <property type="entry name" value="Hydrolase"/>
    <property type="match status" value="1"/>
</dbReference>
<dbReference type="SUPFAM" id="SSF81653">
    <property type="entry name" value="Calcium ATPase, transduction domain A"/>
    <property type="match status" value="1"/>
</dbReference>
<sequence length="1080" mass="112464">MAAFVPGACECGAVVVVKGSELVAMAAIRASSSSSASSSRTLASSRNLLTRRAGLLLFQQAAPQGNQQRQKKLARWPLQLGAARLVSNAVSFASSSSSSKHHQHHRLAVASKLEFSRGSPELNFGGLGLWPRVQVELLLSAAGGVRPRRCQCGLPIASISSLLPDGAGGSSGRGGYMGGGGGSGDGGGGGGGGDGFGFQSTEPQQIGEDPNSKAAAQFTEDVIILEVGGMSCGGCVSSVKRILESQPQVTAASVNLATETALVRVVSTSPDPIGWEKAKGQLAEVLAKHLTSCGFKSTVREQQGKDGHKVAPAALKKREERLARLKDSGRRLVIAWTMAAVCLVGHAGHFLGNSAPAWVHLLHSTKFHAALCLAALAGPGRKLLVDGWKSLQRGSPNMNTLVGLGAISSFAVSTAAALLPRLGWQAFFEEPVMLLAFVLLGRAVEERAKLRASSDMAALLNFLPTKARLIMGNDNPGHPATVEVPCDSLAVGDVVLVLPGDRIPVDGVVTGGRSIVDESSLTGEPLPVLKQSGDEISAGTVNYNGTMTVQARRSGGDTVLGDIVRMVEDAQTREAPVQRVADKVAGQFCYGVMALSCATFAFWTTLGPALFPSVVPAGGGLLLGLQLACNVLVIACPCALGLATPTAVLVGTSLGARRGLLIRGGDILEKMSSIDSVVFDKTGTLTLGRPAITSVMSSDSINDETPDLDNGKETLNARLKSQKWTEMEILTLAAGVESSTSHPIAKALIQAAKASGCREAKVQDSTFEQEPGSGATAIVEGKQVAVGTLEWVQRYLLLCMACDVPFLVLASLQGQTVVYVGVDSKIVGAITMIDEVRDDARTAIDALHRMGIQTSMLSGDKQEAAEAVAAKVGIDRHQVYAGVKPFAKAEHIRLLQKEKRNVAMVGDGVNDAAALVQADVGVAMAGGVGAASEVASIVLMGDRLTQVVEAVELSRKTLKKIKQNLWWAFMYNIVGLPVAAGALLPLTNTMLTPSLAGALMGISSLGVMANSLLLQLEFSPPSNNLHKPVDSSPFSASSVSTTIQSSKVLGSVQKDLEAQIADHNIEIGSHSQDQQGKFVS</sequence>
<evidence type="ECO:0000256" key="8">
    <source>
        <dbReference type="ARBA" id="ARBA00022989"/>
    </source>
</evidence>
<protein>
    <recommendedName>
        <fullName evidence="12">HMA domain-containing protein</fullName>
    </recommendedName>
</protein>
<evidence type="ECO:0000256" key="11">
    <source>
        <dbReference type="SAM" id="MobiDB-lite"/>
    </source>
</evidence>
<dbReference type="SUPFAM" id="SSF55008">
    <property type="entry name" value="HMA, heavy metal-associated domain"/>
    <property type="match status" value="1"/>
</dbReference>
<dbReference type="PROSITE" id="PS01229">
    <property type="entry name" value="COF_2"/>
    <property type="match status" value="1"/>
</dbReference>
<keyword evidence="9 10" id="KW-0472">Membrane</keyword>
<evidence type="ECO:0000256" key="6">
    <source>
        <dbReference type="ARBA" id="ARBA00022840"/>
    </source>
</evidence>
<dbReference type="InterPro" id="IPR008250">
    <property type="entry name" value="ATPase_P-typ_transduc_dom_A_sf"/>
</dbReference>
<dbReference type="SFLD" id="SFLDF00027">
    <property type="entry name" value="p-type_atpase"/>
    <property type="match status" value="1"/>
</dbReference>
<feature type="domain" description="HMA" evidence="12">
    <location>
        <begin position="221"/>
        <end position="298"/>
    </location>
</feature>
<dbReference type="Proteomes" id="UP001497512">
    <property type="component" value="Chromosome 18"/>
</dbReference>
<dbReference type="Gene3D" id="3.40.1110.10">
    <property type="entry name" value="Calcium-transporting ATPase, cytoplasmic domain N"/>
    <property type="match status" value="1"/>
</dbReference>
<keyword evidence="3 10" id="KW-0812">Transmembrane</keyword>
<dbReference type="InterPro" id="IPR018303">
    <property type="entry name" value="ATPase_P-typ_P_site"/>
</dbReference>
<keyword evidence="8 10" id="KW-1133">Transmembrane helix</keyword>
<dbReference type="PRINTS" id="PR00119">
    <property type="entry name" value="CATATPASE"/>
</dbReference>
<feature type="transmembrane region" description="Helical" evidence="10">
    <location>
        <begin position="965"/>
        <end position="984"/>
    </location>
</feature>
<dbReference type="Gene3D" id="3.30.70.100">
    <property type="match status" value="1"/>
</dbReference>
<dbReference type="InterPro" id="IPR001757">
    <property type="entry name" value="P_typ_ATPase"/>
</dbReference>
<dbReference type="SFLD" id="SFLDG00002">
    <property type="entry name" value="C1.7:_P-type_atpase_like"/>
    <property type="match status" value="1"/>
</dbReference>
<dbReference type="InterPro" id="IPR023214">
    <property type="entry name" value="HAD_sf"/>
</dbReference>
<dbReference type="InterPro" id="IPR059000">
    <property type="entry name" value="ATPase_P-type_domA"/>
</dbReference>
<dbReference type="InterPro" id="IPR017969">
    <property type="entry name" value="Heavy-metal-associated_CS"/>
</dbReference>
<dbReference type="PROSITE" id="PS01047">
    <property type="entry name" value="HMA_1"/>
    <property type="match status" value="1"/>
</dbReference>
<dbReference type="NCBIfam" id="TIGR01494">
    <property type="entry name" value="ATPase_P-type"/>
    <property type="match status" value="2"/>
</dbReference>
<dbReference type="SUPFAM" id="SSF81665">
    <property type="entry name" value="Calcium ATPase, transmembrane domain M"/>
    <property type="match status" value="1"/>
</dbReference>
<dbReference type="InterPro" id="IPR044492">
    <property type="entry name" value="P_typ_ATPase_HD_dom"/>
</dbReference>
<organism evidence="13 14">
    <name type="scientific">Sphagnum troendelagicum</name>
    <dbReference type="NCBI Taxonomy" id="128251"/>
    <lineage>
        <taxon>Eukaryota</taxon>
        <taxon>Viridiplantae</taxon>
        <taxon>Streptophyta</taxon>
        <taxon>Embryophyta</taxon>
        <taxon>Bryophyta</taxon>
        <taxon>Sphagnophytina</taxon>
        <taxon>Sphagnopsida</taxon>
        <taxon>Sphagnales</taxon>
        <taxon>Sphagnaceae</taxon>
        <taxon>Sphagnum</taxon>
    </lineage>
</organism>
<dbReference type="PANTHER" id="PTHR43520:SF22">
    <property type="entry name" value="COPPER-TRANSPORTING ATPASE PAA1, CHLOROPLASTIC"/>
    <property type="match status" value="1"/>
</dbReference>
<dbReference type="InterPro" id="IPR023298">
    <property type="entry name" value="ATPase_P-typ_TM_dom_sf"/>
</dbReference>
<feature type="transmembrane region" description="Helical" evidence="10">
    <location>
        <begin position="398"/>
        <end position="418"/>
    </location>
</feature>
<dbReference type="Pfam" id="PF00122">
    <property type="entry name" value="E1-E2_ATPase"/>
    <property type="match status" value="1"/>
</dbReference>
<dbReference type="Gene3D" id="3.40.50.1000">
    <property type="entry name" value="HAD superfamily/HAD-like"/>
    <property type="match status" value="1"/>
</dbReference>
<dbReference type="CDD" id="cd00371">
    <property type="entry name" value="HMA"/>
    <property type="match status" value="1"/>
</dbReference>
<evidence type="ECO:0000256" key="4">
    <source>
        <dbReference type="ARBA" id="ARBA00022723"/>
    </source>
</evidence>
<dbReference type="PROSITE" id="PS00154">
    <property type="entry name" value="ATPASE_E1_E2"/>
    <property type="match status" value="1"/>
</dbReference>
<reference evidence="13" key="1">
    <citation type="submission" date="2024-02" db="EMBL/GenBank/DDBJ databases">
        <authorList>
            <consortium name="ELIXIR-Norway"/>
            <consortium name="Elixir Norway"/>
        </authorList>
    </citation>
    <scope>NUCLEOTIDE SEQUENCE</scope>
</reference>
<feature type="transmembrane region" description="Helical" evidence="10">
    <location>
        <begin position="990"/>
        <end position="1014"/>
    </location>
</feature>
<proteinExistence type="inferred from homology"/>
<evidence type="ECO:0000259" key="12">
    <source>
        <dbReference type="PROSITE" id="PS50846"/>
    </source>
</evidence>
<evidence type="ECO:0000256" key="3">
    <source>
        <dbReference type="ARBA" id="ARBA00022692"/>
    </source>
</evidence>
<evidence type="ECO:0000256" key="1">
    <source>
        <dbReference type="ARBA" id="ARBA00004141"/>
    </source>
</evidence>
<evidence type="ECO:0000313" key="14">
    <source>
        <dbReference type="Proteomes" id="UP001497512"/>
    </source>
</evidence>
<dbReference type="PANTHER" id="PTHR43520">
    <property type="entry name" value="ATP7, ISOFORM B"/>
    <property type="match status" value="1"/>
</dbReference>
<comment type="similarity">
    <text evidence="2 10">Belongs to the cation transport ATPase (P-type) (TC 3.A.3) family. Type IB subfamily.</text>
</comment>
<keyword evidence="5 10" id="KW-0547">Nucleotide-binding</keyword>
<evidence type="ECO:0000313" key="13">
    <source>
        <dbReference type="EMBL" id="CAK9211085.1"/>
    </source>
</evidence>
<feature type="compositionally biased region" description="Gly residues" evidence="11">
    <location>
        <begin position="173"/>
        <end position="196"/>
    </location>
</feature>
<evidence type="ECO:0000256" key="2">
    <source>
        <dbReference type="ARBA" id="ARBA00006024"/>
    </source>
</evidence>
<dbReference type="NCBIfam" id="TIGR01525">
    <property type="entry name" value="ATPase-IB_hvy"/>
    <property type="match status" value="1"/>
</dbReference>
<keyword evidence="4 10" id="KW-0479">Metal-binding</keyword>
<evidence type="ECO:0000256" key="5">
    <source>
        <dbReference type="ARBA" id="ARBA00022741"/>
    </source>
</evidence>
<dbReference type="SFLD" id="SFLDS00003">
    <property type="entry name" value="Haloacid_Dehalogenase"/>
    <property type="match status" value="1"/>
</dbReference>
<dbReference type="SUPFAM" id="SSF56784">
    <property type="entry name" value="HAD-like"/>
    <property type="match status" value="1"/>
</dbReference>
<evidence type="ECO:0000256" key="9">
    <source>
        <dbReference type="ARBA" id="ARBA00023136"/>
    </source>
</evidence>